<proteinExistence type="predicted"/>
<dbReference type="Proteomes" id="UP000002051">
    <property type="component" value="Chromosome 4"/>
</dbReference>
<feature type="transmembrane region" description="Helical" evidence="1">
    <location>
        <begin position="163"/>
        <end position="181"/>
    </location>
</feature>
<keyword evidence="1" id="KW-1133">Transmembrane helix</keyword>
<sequence length="185" mass="21251">MGWWERFIVIPPNLFVLWECWSGGERIKRIRQGLRLIWHVTIWVLWKARNDKIFNNRNPEVVDIVEDIKVLTWRWSLEIIAMPPCSADSFVLSAVVVVFAQLLVVSSSVVLLGLLVLCSAAVGIRLRVVFLGSVASLSYVIVICCLVSRLQEHNLLLSLDREFIFVIRSFLVLILVFRIYAAPFL</sequence>
<accession>G7JV54</accession>
<feature type="transmembrane region" description="Helical" evidence="1">
    <location>
        <begin position="128"/>
        <end position="151"/>
    </location>
</feature>
<keyword evidence="1" id="KW-0472">Membrane</keyword>
<reference evidence="3" key="3">
    <citation type="submission" date="2015-04" db="UniProtKB">
        <authorList>
            <consortium name="EnsemblPlants"/>
        </authorList>
    </citation>
    <scope>IDENTIFICATION</scope>
    <source>
        <strain evidence="3">cv. Jemalong A17</strain>
    </source>
</reference>
<name>G7JV54_MEDTR</name>
<keyword evidence="4" id="KW-1185">Reference proteome</keyword>
<dbReference type="AlphaFoldDB" id="G7JV54"/>
<reference evidence="2 4" key="1">
    <citation type="journal article" date="2011" name="Nature">
        <title>The Medicago genome provides insight into the evolution of rhizobial symbioses.</title>
        <authorList>
            <person name="Young N.D."/>
            <person name="Debelle F."/>
            <person name="Oldroyd G.E."/>
            <person name="Geurts R."/>
            <person name="Cannon S.B."/>
            <person name="Udvardi M.K."/>
            <person name="Benedito V.A."/>
            <person name="Mayer K.F."/>
            <person name="Gouzy J."/>
            <person name="Schoof H."/>
            <person name="Van de Peer Y."/>
            <person name="Proost S."/>
            <person name="Cook D.R."/>
            <person name="Meyers B.C."/>
            <person name="Spannagl M."/>
            <person name="Cheung F."/>
            <person name="De Mita S."/>
            <person name="Krishnakumar V."/>
            <person name="Gundlach H."/>
            <person name="Zhou S."/>
            <person name="Mudge J."/>
            <person name="Bharti A.K."/>
            <person name="Murray J.D."/>
            <person name="Naoumkina M.A."/>
            <person name="Rosen B."/>
            <person name="Silverstein K.A."/>
            <person name="Tang H."/>
            <person name="Rombauts S."/>
            <person name="Zhao P.X."/>
            <person name="Zhou P."/>
            <person name="Barbe V."/>
            <person name="Bardou P."/>
            <person name="Bechner M."/>
            <person name="Bellec A."/>
            <person name="Berger A."/>
            <person name="Berges H."/>
            <person name="Bidwell S."/>
            <person name="Bisseling T."/>
            <person name="Choisne N."/>
            <person name="Couloux A."/>
            <person name="Denny R."/>
            <person name="Deshpande S."/>
            <person name="Dai X."/>
            <person name="Doyle J.J."/>
            <person name="Dudez A.M."/>
            <person name="Farmer A.D."/>
            <person name="Fouteau S."/>
            <person name="Franken C."/>
            <person name="Gibelin C."/>
            <person name="Gish J."/>
            <person name="Goldstein S."/>
            <person name="Gonzalez A.J."/>
            <person name="Green P.J."/>
            <person name="Hallab A."/>
            <person name="Hartog M."/>
            <person name="Hua A."/>
            <person name="Humphray S.J."/>
            <person name="Jeong D.H."/>
            <person name="Jing Y."/>
            <person name="Jocker A."/>
            <person name="Kenton S.M."/>
            <person name="Kim D.J."/>
            <person name="Klee K."/>
            <person name="Lai H."/>
            <person name="Lang C."/>
            <person name="Lin S."/>
            <person name="Macmil S.L."/>
            <person name="Magdelenat G."/>
            <person name="Matthews L."/>
            <person name="McCorrison J."/>
            <person name="Monaghan E.L."/>
            <person name="Mun J.H."/>
            <person name="Najar F.Z."/>
            <person name="Nicholson C."/>
            <person name="Noirot C."/>
            <person name="O'Bleness M."/>
            <person name="Paule C.R."/>
            <person name="Poulain J."/>
            <person name="Prion F."/>
            <person name="Qin B."/>
            <person name="Qu C."/>
            <person name="Retzel E.F."/>
            <person name="Riddle C."/>
            <person name="Sallet E."/>
            <person name="Samain S."/>
            <person name="Samson N."/>
            <person name="Sanders I."/>
            <person name="Saurat O."/>
            <person name="Scarpelli C."/>
            <person name="Schiex T."/>
            <person name="Segurens B."/>
            <person name="Severin A.J."/>
            <person name="Sherrier D.J."/>
            <person name="Shi R."/>
            <person name="Sims S."/>
            <person name="Singer S.R."/>
            <person name="Sinharoy S."/>
            <person name="Sterck L."/>
            <person name="Viollet A."/>
            <person name="Wang B.B."/>
            <person name="Wang K."/>
            <person name="Wang M."/>
            <person name="Wang X."/>
            <person name="Warfsmann J."/>
            <person name="Weissenbach J."/>
            <person name="White D.D."/>
            <person name="White J.D."/>
            <person name="Wiley G.B."/>
            <person name="Wincker P."/>
            <person name="Xing Y."/>
            <person name="Yang L."/>
            <person name="Yao Z."/>
            <person name="Ying F."/>
            <person name="Zhai J."/>
            <person name="Zhou L."/>
            <person name="Zuber A."/>
            <person name="Denarie J."/>
            <person name="Dixon R.A."/>
            <person name="May G.D."/>
            <person name="Schwartz D.C."/>
            <person name="Rogers J."/>
            <person name="Quetier F."/>
            <person name="Town C.D."/>
            <person name="Roe B.A."/>
        </authorList>
    </citation>
    <scope>NUCLEOTIDE SEQUENCE [LARGE SCALE GENOMIC DNA]</scope>
    <source>
        <strain evidence="2">A17</strain>
        <strain evidence="3 4">cv. Jemalong A17</strain>
    </source>
</reference>
<feature type="transmembrane region" description="Helical" evidence="1">
    <location>
        <begin position="90"/>
        <end position="116"/>
    </location>
</feature>
<evidence type="ECO:0000313" key="4">
    <source>
        <dbReference type="Proteomes" id="UP000002051"/>
    </source>
</evidence>
<accession>A0A0C3X2Y0</accession>
<reference evidence="2 4" key="2">
    <citation type="journal article" date="2014" name="BMC Genomics">
        <title>An improved genome release (version Mt4.0) for the model legume Medicago truncatula.</title>
        <authorList>
            <person name="Tang H."/>
            <person name="Krishnakumar V."/>
            <person name="Bidwell S."/>
            <person name="Rosen B."/>
            <person name="Chan A."/>
            <person name="Zhou S."/>
            <person name="Gentzbittel L."/>
            <person name="Childs K.L."/>
            <person name="Yandell M."/>
            <person name="Gundlach H."/>
            <person name="Mayer K.F."/>
            <person name="Schwartz D.C."/>
            <person name="Town C.D."/>
        </authorList>
    </citation>
    <scope>GENOME REANNOTATION</scope>
    <source>
        <strain evidence="3 4">cv. Jemalong A17</strain>
    </source>
</reference>
<organism evidence="2 4">
    <name type="scientific">Medicago truncatula</name>
    <name type="common">Barrel medic</name>
    <name type="synonym">Medicago tribuloides</name>
    <dbReference type="NCBI Taxonomy" id="3880"/>
    <lineage>
        <taxon>Eukaryota</taxon>
        <taxon>Viridiplantae</taxon>
        <taxon>Streptophyta</taxon>
        <taxon>Embryophyta</taxon>
        <taxon>Tracheophyta</taxon>
        <taxon>Spermatophyta</taxon>
        <taxon>Magnoliopsida</taxon>
        <taxon>eudicotyledons</taxon>
        <taxon>Gunneridae</taxon>
        <taxon>Pentapetalae</taxon>
        <taxon>rosids</taxon>
        <taxon>fabids</taxon>
        <taxon>Fabales</taxon>
        <taxon>Fabaceae</taxon>
        <taxon>Papilionoideae</taxon>
        <taxon>50 kb inversion clade</taxon>
        <taxon>NPAAA clade</taxon>
        <taxon>Hologalegina</taxon>
        <taxon>IRL clade</taxon>
        <taxon>Trifolieae</taxon>
        <taxon>Medicago</taxon>
    </lineage>
</organism>
<dbReference type="EMBL" id="CM001220">
    <property type="protein sequence ID" value="AES90602.2"/>
    <property type="molecule type" value="Genomic_DNA"/>
</dbReference>
<dbReference type="PaxDb" id="3880-AES90602"/>
<dbReference type="HOGENOM" id="CLU_1463374_0_0_1"/>
<protein>
    <submittedName>
        <fullName evidence="2">Transmembrane protein, putative</fullName>
    </submittedName>
</protein>
<evidence type="ECO:0000313" key="2">
    <source>
        <dbReference type="EMBL" id="AES90602.2"/>
    </source>
</evidence>
<evidence type="ECO:0000256" key="1">
    <source>
        <dbReference type="SAM" id="Phobius"/>
    </source>
</evidence>
<gene>
    <name evidence="2" type="ordered locus">MTR_4g093760</name>
</gene>
<dbReference type="EnsemblPlants" id="AES90602">
    <property type="protein sequence ID" value="AES90602"/>
    <property type="gene ID" value="MTR_4g093760"/>
</dbReference>
<keyword evidence="1 2" id="KW-0812">Transmembrane</keyword>
<evidence type="ECO:0000313" key="3">
    <source>
        <dbReference type="EnsemblPlants" id="AES90602"/>
    </source>
</evidence>